<dbReference type="RefSeq" id="WP_009726359.1">
    <property type="nucleotide sequence ID" value="NZ_APHR01000034.1"/>
</dbReference>
<dbReference type="SUPFAM" id="SSF64182">
    <property type="entry name" value="DHH phosphoesterases"/>
    <property type="match status" value="1"/>
</dbReference>
<evidence type="ECO:0000313" key="1">
    <source>
        <dbReference type="EMBL" id="EMR13104.1"/>
    </source>
</evidence>
<keyword evidence="1" id="KW-0808">Transferase</keyword>
<gene>
    <name evidence="1" type="ORF">MPL1_06829</name>
</gene>
<dbReference type="STRING" id="1286106.MPL1_06829"/>
<evidence type="ECO:0000313" key="2">
    <source>
        <dbReference type="Proteomes" id="UP000012019"/>
    </source>
</evidence>
<dbReference type="GO" id="GO:0016740">
    <property type="term" value="F:transferase activity"/>
    <property type="evidence" value="ECO:0007669"/>
    <property type="project" value="UniProtKB-KW"/>
</dbReference>
<name>M7PRN5_9GAMM</name>
<reference evidence="1 2" key="1">
    <citation type="journal article" date="2013" name="Genome Announc.">
        <title>Draft Genome Sequence of Methylophaga lonarensis MPLT, a Haloalkaliphilic (Non-Methane-Utilizing) Methylotroph.</title>
        <authorList>
            <person name="Shetty S.A."/>
            <person name="Marathe N.P."/>
            <person name="Munot H."/>
            <person name="Antony C.P."/>
            <person name="Dhotre D.P."/>
            <person name="Murrell J.C."/>
            <person name="Shouche Y.S."/>
        </authorList>
    </citation>
    <scope>NUCLEOTIDE SEQUENCE [LARGE SCALE GENOMIC DNA]</scope>
    <source>
        <strain evidence="1 2">MPL</strain>
    </source>
</reference>
<dbReference type="Proteomes" id="UP000012019">
    <property type="component" value="Unassembled WGS sequence"/>
</dbReference>
<sequence length="59" mass="6186">MDNTSYVVSIRAPLNQRHGASDVASQFATGGGRAGAAGINVLPEQAVTQLIDALKQQYQ</sequence>
<keyword evidence="2" id="KW-1185">Reference proteome</keyword>
<dbReference type="eggNOG" id="COG0608">
    <property type="taxonomic scope" value="Bacteria"/>
</dbReference>
<dbReference type="InterPro" id="IPR038763">
    <property type="entry name" value="DHH_sf"/>
</dbReference>
<protein>
    <submittedName>
        <fullName evidence="1">Acetyltransferase</fullName>
    </submittedName>
</protein>
<organism evidence="1 2">
    <name type="scientific">Methylophaga lonarensis MPL</name>
    <dbReference type="NCBI Taxonomy" id="1286106"/>
    <lineage>
        <taxon>Bacteria</taxon>
        <taxon>Pseudomonadati</taxon>
        <taxon>Pseudomonadota</taxon>
        <taxon>Gammaproteobacteria</taxon>
        <taxon>Thiotrichales</taxon>
        <taxon>Piscirickettsiaceae</taxon>
        <taxon>Methylophaga</taxon>
    </lineage>
</organism>
<comment type="caution">
    <text evidence="1">The sequence shown here is derived from an EMBL/GenBank/DDBJ whole genome shotgun (WGS) entry which is preliminary data.</text>
</comment>
<dbReference type="AlphaFoldDB" id="M7PRN5"/>
<accession>M7PRN5</accession>
<dbReference type="EMBL" id="APHR01000034">
    <property type="protein sequence ID" value="EMR13104.1"/>
    <property type="molecule type" value="Genomic_DNA"/>
</dbReference>
<dbReference type="PATRIC" id="fig|1286106.3.peg.1370"/>
<proteinExistence type="predicted"/>